<dbReference type="PANTHER" id="PTHR38440:SF1">
    <property type="entry name" value="UPF0398 PROTEIN SPR0331"/>
    <property type="match status" value="1"/>
</dbReference>
<evidence type="ECO:0000313" key="2">
    <source>
        <dbReference type="Proteomes" id="UP000070065"/>
    </source>
</evidence>
<evidence type="ECO:0000313" key="1">
    <source>
        <dbReference type="EMBL" id="KXA63049.1"/>
    </source>
</evidence>
<dbReference type="NCBIfam" id="NF010181">
    <property type="entry name" value="PRK13660.1"/>
    <property type="match status" value="1"/>
</dbReference>
<dbReference type="PANTHER" id="PTHR38440">
    <property type="entry name" value="UPF0398 PROTEIN YPSA"/>
    <property type="match status" value="1"/>
</dbReference>
<dbReference type="SUPFAM" id="SSF102405">
    <property type="entry name" value="MCP/YpsA-like"/>
    <property type="match status" value="1"/>
</dbReference>
<gene>
    <name evidence="1" type="ORF">HMPREF3228_00150</name>
</gene>
<dbReference type="Gene3D" id="3.40.50.450">
    <property type="match status" value="1"/>
</dbReference>
<proteinExistence type="predicted"/>
<organism evidence="1 2">
    <name type="scientific">Streptococcus mitis</name>
    <dbReference type="NCBI Taxonomy" id="28037"/>
    <lineage>
        <taxon>Bacteria</taxon>
        <taxon>Bacillati</taxon>
        <taxon>Bacillota</taxon>
        <taxon>Bacilli</taxon>
        <taxon>Lactobacillales</taxon>
        <taxon>Streptococcaceae</taxon>
        <taxon>Streptococcus</taxon>
        <taxon>Streptococcus mitis group</taxon>
    </lineage>
</organism>
<name>A0A133S3H4_STRMT</name>
<dbReference type="Pfam" id="PF06908">
    <property type="entry name" value="YpsA"/>
    <property type="match status" value="1"/>
</dbReference>
<sequence>MRIVDHNSPYWYNNITLLYHKFAQEGLKMTTALVLGYSAFDLGLFSDKDPRLKLIKKAIRKDLEAMAADGVTWLVFTGILGFEYWVLEVAQEMKTEYGFQLATIFAFETHGENWNEGNQMKLSRFKQVDFVKYAYPRYEHKGQLRDYQQFLLENTNSSYLFYDEENETKLAYFYQKMKNQEDYFIKRLTFDQLNELAENFSEN</sequence>
<dbReference type="EMBL" id="LRQR01000006">
    <property type="protein sequence ID" value="KXA63049.1"/>
    <property type="molecule type" value="Genomic_DNA"/>
</dbReference>
<protein>
    <submittedName>
        <fullName evidence="1">Uncharacterized protein</fullName>
    </submittedName>
</protein>
<dbReference type="InterPro" id="IPR010697">
    <property type="entry name" value="YspA"/>
</dbReference>
<accession>A0A133S3H4</accession>
<dbReference type="PATRIC" id="fig|28037.231.peg.150"/>
<comment type="caution">
    <text evidence="1">The sequence shown here is derived from an EMBL/GenBank/DDBJ whole genome shotgun (WGS) entry which is preliminary data.</text>
</comment>
<dbReference type="AlphaFoldDB" id="A0A133S3H4"/>
<dbReference type="Proteomes" id="UP000070065">
    <property type="component" value="Unassembled WGS sequence"/>
</dbReference>
<reference evidence="1 2" key="1">
    <citation type="submission" date="2016-01" db="EMBL/GenBank/DDBJ databases">
        <authorList>
            <person name="Oliw E.H."/>
        </authorList>
    </citation>
    <scope>NUCLEOTIDE SEQUENCE [LARGE SCALE GENOMIC DNA]</scope>
    <source>
        <strain evidence="1 2">CMW7705B</strain>
    </source>
</reference>
<dbReference type="PIRSF" id="PIRSF021290">
    <property type="entry name" value="DUF1273"/>
    <property type="match status" value="1"/>
</dbReference>